<dbReference type="InParanoid" id="A0A6I9RT55"/>
<organism evidence="9 10">
    <name type="scientific">Elaeis guineensis var. tenera</name>
    <name type="common">Oil palm</name>
    <dbReference type="NCBI Taxonomy" id="51953"/>
    <lineage>
        <taxon>Eukaryota</taxon>
        <taxon>Viridiplantae</taxon>
        <taxon>Streptophyta</taxon>
        <taxon>Embryophyta</taxon>
        <taxon>Tracheophyta</taxon>
        <taxon>Spermatophyta</taxon>
        <taxon>Magnoliopsida</taxon>
        <taxon>Liliopsida</taxon>
        <taxon>Arecaceae</taxon>
        <taxon>Arecoideae</taxon>
        <taxon>Cocoseae</taxon>
        <taxon>Elaeidinae</taxon>
        <taxon>Elaeis</taxon>
    </lineage>
</organism>
<feature type="transmembrane region" description="Helical" evidence="8">
    <location>
        <begin position="212"/>
        <end position="231"/>
    </location>
</feature>
<gene>
    <name evidence="10" type="primary">LOC105049870</name>
</gene>
<dbReference type="GeneID" id="105049870"/>
<sequence length="288" mass="29639">MADIGDDGASTPASPGSPLFGGHKAGRAVDGWRSLLNHRNCFRVKPWTIDDDAPSPLTSLSLARKVGAEFIGTFMLVFASTAAAIIEHQSGGAVTLFGVAAASGLAAMLVILSTGHISGAHLNPSVTIAFATFKHFSWEQVLVYIAAQMSASLCAAFTLKAIFYPVLGEGATVPSGSVSAAFVMEFIIGFNLMFVTTAVATDSRAVGELAGIAVGATVAMNNLIAGRISGASMNPARTLGPAVAANNYKAIWVYFTAPILGALIGAGAYSAVKLPKDDGTPTARSFRR</sequence>
<feature type="transmembrane region" description="Helical" evidence="8">
    <location>
        <begin position="178"/>
        <end position="200"/>
    </location>
</feature>
<dbReference type="InterPro" id="IPR000425">
    <property type="entry name" value="MIP"/>
</dbReference>
<evidence type="ECO:0000256" key="4">
    <source>
        <dbReference type="ARBA" id="ARBA00022989"/>
    </source>
</evidence>
<comment type="subcellular location">
    <subcellularLocation>
        <location evidence="1">Membrane</location>
        <topology evidence="1">Multi-pass membrane protein</topology>
    </subcellularLocation>
</comment>
<name>A0A6I9RT55_ELAGV</name>
<dbReference type="AlphaFoldDB" id="A0A6I9RT55"/>
<dbReference type="Proteomes" id="UP000504607">
    <property type="component" value="Chromosome 8"/>
</dbReference>
<evidence type="ECO:0000256" key="7">
    <source>
        <dbReference type="SAM" id="MobiDB-lite"/>
    </source>
</evidence>
<keyword evidence="4 8" id="KW-1133">Transmembrane helix</keyword>
<dbReference type="InterPro" id="IPR023271">
    <property type="entry name" value="Aquaporin-like"/>
</dbReference>
<accession>A0A6I9RT55</accession>
<protein>
    <submittedName>
        <fullName evidence="10">Aquaporin NIP6-1</fullName>
    </submittedName>
</protein>
<dbReference type="PANTHER" id="PTHR45724:SF19">
    <property type="entry name" value="AQUAPORIN NIP6-1"/>
    <property type="match status" value="1"/>
</dbReference>
<feature type="transmembrane region" description="Helical" evidence="8">
    <location>
        <begin position="66"/>
        <end position="86"/>
    </location>
</feature>
<evidence type="ECO:0000313" key="10">
    <source>
        <dbReference type="RefSeq" id="XP_010927947.1"/>
    </source>
</evidence>
<evidence type="ECO:0000256" key="1">
    <source>
        <dbReference type="ARBA" id="ARBA00004141"/>
    </source>
</evidence>
<dbReference type="GO" id="GO:0016020">
    <property type="term" value="C:membrane"/>
    <property type="evidence" value="ECO:0007669"/>
    <property type="project" value="UniProtKB-SubCell"/>
</dbReference>
<dbReference type="PRINTS" id="PR00783">
    <property type="entry name" value="MINTRINSICP"/>
</dbReference>
<dbReference type="Pfam" id="PF00230">
    <property type="entry name" value="MIP"/>
    <property type="match status" value="1"/>
</dbReference>
<evidence type="ECO:0000256" key="5">
    <source>
        <dbReference type="ARBA" id="ARBA00023136"/>
    </source>
</evidence>
<dbReference type="InterPro" id="IPR034294">
    <property type="entry name" value="Aquaporin_transptr"/>
</dbReference>
<feature type="transmembrane region" description="Helical" evidence="8">
    <location>
        <begin position="251"/>
        <end position="272"/>
    </location>
</feature>
<dbReference type="SUPFAM" id="SSF81338">
    <property type="entry name" value="Aquaporin-like"/>
    <property type="match status" value="1"/>
</dbReference>
<dbReference type="OrthoDB" id="3222at2759"/>
<dbReference type="Gene3D" id="1.20.1080.10">
    <property type="entry name" value="Glycerol uptake facilitator protein"/>
    <property type="match status" value="1"/>
</dbReference>
<dbReference type="KEGG" id="egu:105049870"/>
<dbReference type="RefSeq" id="XP_010927947.1">
    <property type="nucleotide sequence ID" value="XM_010929645.3"/>
</dbReference>
<keyword evidence="3 6" id="KW-0812">Transmembrane</keyword>
<evidence type="ECO:0000313" key="9">
    <source>
        <dbReference type="Proteomes" id="UP000504607"/>
    </source>
</evidence>
<feature type="transmembrane region" description="Helical" evidence="8">
    <location>
        <begin position="141"/>
        <end position="166"/>
    </location>
</feature>
<feature type="region of interest" description="Disordered" evidence="7">
    <location>
        <begin position="1"/>
        <end position="21"/>
    </location>
</feature>
<keyword evidence="2 6" id="KW-0813">Transport</keyword>
<dbReference type="GO" id="GO:0015267">
    <property type="term" value="F:channel activity"/>
    <property type="evidence" value="ECO:0007669"/>
    <property type="project" value="InterPro"/>
</dbReference>
<keyword evidence="5 8" id="KW-0472">Membrane</keyword>
<comment type="similarity">
    <text evidence="6">Belongs to the MIP/aquaporin (TC 1.A.8) family.</text>
</comment>
<evidence type="ECO:0000256" key="8">
    <source>
        <dbReference type="SAM" id="Phobius"/>
    </source>
</evidence>
<evidence type="ECO:0000256" key="2">
    <source>
        <dbReference type="ARBA" id="ARBA00022448"/>
    </source>
</evidence>
<evidence type="ECO:0000256" key="3">
    <source>
        <dbReference type="ARBA" id="ARBA00022692"/>
    </source>
</evidence>
<keyword evidence="9" id="KW-1185">Reference proteome</keyword>
<dbReference type="PANTHER" id="PTHR45724">
    <property type="entry name" value="AQUAPORIN NIP2-1"/>
    <property type="match status" value="1"/>
</dbReference>
<proteinExistence type="inferred from homology"/>
<dbReference type="PROSITE" id="PS00221">
    <property type="entry name" value="MIP"/>
    <property type="match status" value="1"/>
</dbReference>
<dbReference type="InterPro" id="IPR022357">
    <property type="entry name" value="MIP_CS"/>
</dbReference>
<feature type="transmembrane region" description="Helical" evidence="8">
    <location>
        <begin position="92"/>
        <end position="112"/>
    </location>
</feature>
<evidence type="ECO:0000256" key="6">
    <source>
        <dbReference type="RuleBase" id="RU000477"/>
    </source>
</evidence>
<reference evidence="10" key="1">
    <citation type="submission" date="2025-08" db="UniProtKB">
        <authorList>
            <consortium name="RefSeq"/>
        </authorList>
    </citation>
    <scope>IDENTIFICATION</scope>
</reference>